<feature type="domain" description="Methyltransferase" evidence="1">
    <location>
        <begin position="47"/>
        <end position="135"/>
    </location>
</feature>
<dbReference type="EMBL" id="AMFJ01021624">
    <property type="protein sequence ID" value="EKD66505.1"/>
    <property type="molecule type" value="Genomic_DNA"/>
</dbReference>
<evidence type="ECO:0000259" key="1">
    <source>
        <dbReference type="Pfam" id="PF13649"/>
    </source>
</evidence>
<comment type="caution">
    <text evidence="2">The sequence shown here is derived from an EMBL/GenBank/DDBJ whole genome shotgun (WGS) entry which is preliminary data.</text>
</comment>
<evidence type="ECO:0000313" key="2">
    <source>
        <dbReference type="EMBL" id="EKD66505.1"/>
    </source>
</evidence>
<gene>
    <name evidence="2" type="ORF">ACD_49C00038G0039</name>
</gene>
<accession>K2AEN8</accession>
<reference evidence="2" key="1">
    <citation type="journal article" date="2012" name="Science">
        <title>Fermentation, hydrogen, and sulfur metabolism in multiple uncultivated bacterial phyla.</title>
        <authorList>
            <person name="Wrighton K.C."/>
            <person name="Thomas B.C."/>
            <person name="Sharon I."/>
            <person name="Miller C.S."/>
            <person name="Castelle C.J."/>
            <person name="VerBerkmoes N.C."/>
            <person name="Wilkins M.J."/>
            <person name="Hettich R.L."/>
            <person name="Lipton M.S."/>
            <person name="Williams K.H."/>
            <person name="Long P.E."/>
            <person name="Banfield J.F."/>
        </authorList>
    </citation>
    <scope>NUCLEOTIDE SEQUENCE [LARGE SCALE GENOMIC DNA]</scope>
</reference>
<dbReference type="InterPro" id="IPR041698">
    <property type="entry name" value="Methyltransf_25"/>
</dbReference>
<protein>
    <recommendedName>
        <fullName evidence="1">Methyltransferase domain-containing protein</fullName>
    </recommendedName>
</protein>
<dbReference type="Pfam" id="PF13649">
    <property type="entry name" value="Methyltransf_25"/>
    <property type="match status" value="1"/>
</dbReference>
<dbReference type="SUPFAM" id="SSF53335">
    <property type="entry name" value="S-adenosyl-L-methionine-dependent methyltransferases"/>
    <property type="match status" value="1"/>
</dbReference>
<dbReference type="Gene3D" id="3.40.50.150">
    <property type="entry name" value="Vaccinia Virus protein VP39"/>
    <property type="match status" value="1"/>
</dbReference>
<dbReference type="InterPro" id="IPR029063">
    <property type="entry name" value="SAM-dependent_MTases_sf"/>
</dbReference>
<name>K2AEN8_9BACT</name>
<dbReference type="AlphaFoldDB" id="K2AEN8"/>
<sequence length="241" mass="29079">MNIYTITAETPSKENNLKRRSNIFEKYYIPHLIKLDIFKKWDKCIELWCGQWHKLQKLINNFPEVEFSWLEKSEVMLSKAKEKLLNIEVKKWDILNLSNLNQAYDIIFLSQVLHHLDEKDRKDAYKEIFKKLKNGWYIIIIDSFRPESSVIKQKIWDITNRFYAVLSQYPISSLGERLNHAINSILVPDFYNPEDFWYFSPERNNVLWWENQELTLLHTITPKIFQNTIPCISDMLIYQKL</sequence>
<dbReference type="CDD" id="cd02440">
    <property type="entry name" value="AdoMet_MTases"/>
    <property type="match status" value="1"/>
</dbReference>
<proteinExistence type="predicted"/>
<organism evidence="2">
    <name type="scientific">uncultured bacterium</name>
    <name type="common">gcode 4</name>
    <dbReference type="NCBI Taxonomy" id="1234023"/>
    <lineage>
        <taxon>Bacteria</taxon>
        <taxon>environmental samples</taxon>
    </lineage>
</organism>